<dbReference type="GO" id="GO:0043916">
    <property type="term" value="F:DNA-7-methylguanine glycosylase activity"/>
    <property type="evidence" value="ECO:0007669"/>
    <property type="project" value="TreeGrafter"/>
</dbReference>
<keyword evidence="4" id="KW-1185">Reference proteome</keyword>
<dbReference type="Gene3D" id="1.10.340.30">
    <property type="entry name" value="Hypothetical protein, domain 2"/>
    <property type="match status" value="1"/>
</dbReference>
<dbReference type="EMBL" id="LT629695">
    <property type="protein sequence ID" value="SDI01261.1"/>
    <property type="molecule type" value="Genomic_DNA"/>
</dbReference>
<dbReference type="SUPFAM" id="SSF48150">
    <property type="entry name" value="DNA-glycosylase"/>
    <property type="match status" value="1"/>
</dbReference>
<dbReference type="GO" id="GO:0032131">
    <property type="term" value="F:alkylated DNA binding"/>
    <property type="evidence" value="ECO:0007669"/>
    <property type="project" value="TreeGrafter"/>
</dbReference>
<dbReference type="Proteomes" id="UP000198822">
    <property type="component" value="Chromosome I"/>
</dbReference>
<evidence type="ECO:0000256" key="2">
    <source>
        <dbReference type="ARBA" id="ARBA00023204"/>
    </source>
</evidence>
<dbReference type="InterPro" id="IPR011257">
    <property type="entry name" value="DNA_glycosylase"/>
</dbReference>
<dbReference type="PANTHER" id="PTHR43003">
    <property type="entry name" value="DNA-3-METHYLADENINE GLYCOSYLASE"/>
    <property type="match status" value="1"/>
</dbReference>
<proteinExistence type="predicted"/>
<evidence type="ECO:0000313" key="4">
    <source>
        <dbReference type="Proteomes" id="UP000198822"/>
    </source>
</evidence>
<dbReference type="RefSeq" id="WP_092506597.1">
    <property type="nucleotide sequence ID" value="NZ_LT629695.1"/>
</dbReference>
<keyword evidence="2" id="KW-0234">DNA repair</keyword>
<dbReference type="STRING" id="399736.SAMN04489720_3200"/>
<evidence type="ECO:0000313" key="3">
    <source>
        <dbReference type="EMBL" id="SDI01261.1"/>
    </source>
</evidence>
<dbReference type="PANTHER" id="PTHR43003:SF6">
    <property type="entry name" value="DNA GLYCOSYLASE"/>
    <property type="match status" value="1"/>
</dbReference>
<dbReference type="GO" id="GO:0006285">
    <property type="term" value="P:base-excision repair, AP site formation"/>
    <property type="evidence" value="ECO:0007669"/>
    <property type="project" value="TreeGrafter"/>
</dbReference>
<dbReference type="InterPro" id="IPR051912">
    <property type="entry name" value="Alkylbase_DNA_Glycosylase/TA"/>
</dbReference>
<dbReference type="GO" id="GO:0005737">
    <property type="term" value="C:cytoplasm"/>
    <property type="evidence" value="ECO:0007669"/>
    <property type="project" value="TreeGrafter"/>
</dbReference>
<reference evidence="4" key="1">
    <citation type="submission" date="2016-10" db="EMBL/GenBank/DDBJ databases">
        <authorList>
            <person name="Varghese N."/>
            <person name="Submissions S."/>
        </authorList>
    </citation>
    <scope>NUCLEOTIDE SEQUENCE [LARGE SCALE GENOMIC DNA]</scope>
    <source>
        <strain evidence="4">DSM 22002</strain>
    </source>
</reference>
<name>A0A1G8H3W1_9MICO</name>
<evidence type="ECO:0000256" key="1">
    <source>
        <dbReference type="ARBA" id="ARBA00022763"/>
    </source>
</evidence>
<protein>
    <submittedName>
        <fullName evidence="3">3-methyladenine DNA glycosylase/8-oxoguanine DNA glycosylase</fullName>
    </submittedName>
</protein>
<keyword evidence="1" id="KW-0227">DNA damage</keyword>
<dbReference type="GO" id="GO:0006307">
    <property type="term" value="P:DNA alkylation repair"/>
    <property type="evidence" value="ECO:0007669"/>
    <property type="project" value="TreeGrafter"/>
</dbReference>
<gene>
    <name evidence="3" type="ORF">SAMN04489720_3200</name>
</gene>
<dbReference type="GO" id="GO:0008725">
    <property type="term" value="F:DNA-3-methyladenine glycosylase activity"/>
    <property type="evidence" value="ECO:0007669"/>
    <property type="project" value="TreeGrafter"/>
</dbReference>
<dbReference type="OrthoDB" id="5501430at2"/>
<accession>A0A1G8H3W1</accession>
<dbReference type="AlphaFoldDB" id="A0A1G8H3W1"/>
<organism evidence="3 4">
    <name type="scientific">Agrococcus jejuensis</name>
    <dbReference type="NCBI Taxonomy" id="399736"/>
    <lineage>
        <taxon>Bacteria</taxon>
        <taxon>Bacillati</taxon>
        <taxon>Actinomycetota</taxon>
        <taxon>Actinomycetes</taxon>
        <taxon>Micrococcales</taxon>
        <taxon>Microbacteriaceae</taxon>
        <taxon>Agrococcus</taxon>
    </lineage>
</organism>
<dbReference type="GO" id="GO:0032993">
    <property type="term" value="C:protein-DNA complex"/>
    <property type="evidence" value="ECO:0007669"/>
    <property type="project" value="TreeGrafter"/>
</dbReference>
<sequence>MPALDLPTVLPTPDARVEWVPRHATSVRLTLGRAQQGGADPTQQRARDGAVWRTIRTPSGSAVARFDHVGDAVRCLAWGEGAEHVATTAPALLGDADDPSGFVPAHPYLEVAHRRHPGMRIAGSGDMLHGMVGAILEQRVESLVAFTSWTRLVRRLGEPAPAPAPAGMRMFPSGAAWLGVEQGEWRAFDVDLGRATAIRWAAARERSLQRLVDEGRDLASVDRALRSLPGVGVWTSAEVRQRVLGDADAVSVGDFHLATVVGQTLAGRAFDDAELVEFLEPWRGHRYRVARLVYAGGFERAPRRAPRRSPGPQPRAAGW</sequence>